<comment type="caution">
    <text evidence="1">The sequence shown here is derived from an EMBL/GenBank/DDBJ whole genome shotgun (WGS) entry which is preliminary data.</text>
</comment>
<keyword evidence="2" id="KW-1185">Reference proteome</keyword>
<evidence type="ECO:0000313" key="2">
    <source>
        <dbReference type="Proteomes" id="UP000299102"/>
    </source>
</evidence>
<organism evidence="1 2">
    <name type="scientific">Eumeta variegata</name>
    <name type="common">Bagworm moth</name>
    <name type="synonym">Eumeta japonica</name>
    <dbReference type="NCBI Taxonomy" id="151549"/>
    <lineage>
        <taxon>Eukaryota</taxon>
        <taxon>Metazoa</taxon>
        <taxon>Ecdysozoa</taxon>
        <taxon>Arthropoda</taxon>
        <taxon>Hexapoda</taxon>
        <taxon>Insecta</taxon>
        <taxon>Pterygota</taxon>
        <taxon>Neoptera</taxon>
        <taxon>Endopterygota</taxon>
        <taxon>Lepidoptera</taxon>
        <taxon>Glossata</taxon>
        <taxon>Ditrysia</taxon>
        <taxon>Tineoidea</taxon>
        <taxon>Psychidae</taxon>
        <taxon>Oiketicinae</taxon>
        <taxon>Eumeta</taxon>
    </lineage>
</organism>
<dbReference type="AlphaFoldDB" id="A0A4C1YBJ5"/>
<sequence length="121" mass="13807">MRVVCIRSVQQLACGHVPFHSIFSRCESDHFVLHEKSDNLTRLTLSKLQNTWVNLTVLRKSKTEFYPLSLQGMELHHERPPEGPKKHSLVTRKTVEAARQPAGPVRPAPAQILALLSRHDR</sequence>
<dbReference type="Proteomes" id="UP000299102">
    <property type="component" value="Unassembled WGS sequence"/>
</dbReference>
<dbReference type="EMBL" id="BGZK01001129">
    <property type="protein sequence ID" value="GBP72009.1"/>
    <property type="molecule type" value="Genomic_DNA"/>
</dbReference>
<protein>
    <submittedName>
        <fullName evidence="1">Uncharacterized protein</fullName>
    </submittedName>
</protein>
<name>A0A4C1YBJ5_EUMVA</name>
<proteinExistence type="predicted"/>
<accession>A0A4C1YBJ5</accession>
<gene>
    <name evidence="1" type="ORF">EVAR_38690_1</name>
</gene>
<reference evidence="1 2" key="1">
    <citation type="journal article" date="2019" name="Commun. Biol.">
        <title>The bagworm genome reveals a unique fibroin gene that provides high tensile strength.</title>
        <authorList>
            <person name="Kono N."/>
            <person name="Nakamura H."/>
            <person name="Ohtoshi R."/>
            <person name="Tomita M."/>
            <person name="Numata K."/>
            <person name="Arakawa K."/>
        </authorList>
    </citation>
    <scope>NUCLEOTIDE SEQUENCE [LARGE SCALE GENOMIC DNA]</scope>
</reference>
<evidence type="ECO:0000313" key="1">
    <source>
        <dbReference type="EMBL" id="GBP72009.1"/>
    </source>
</evidence>